<feature type="domain" description="F-box" evidence="1">
    <location>
        <begin position="3"/>
        <end position="54"/>
    </location>
</feature>
<evidence type="ECO:0000313" key="4">
    <source>
        <dbReference type="Proteomes" id="UP000663887"/>
    </source>
</evidence>
<dbReference type="Proteomes" id="UP000663887">
    <property type="component" value="Unassembled WGS sequence"/>
</dbReference>
<dbReference type="Pfam" id="PF00646">
    <property type="entry name" value="F-box"/>
    <property type="match status" value="1"/>
</dbReference>
<name>A0A816P7P7_9BILA</name>
<dbReference type="PROSITE" id="PS50181">
    <property type="entry name" value="FBOX"/>
    <property type="match status" value="1"/>
</dbReference>
<protein>
    <recommendedName>
        <fullName evidence="1">F-box domain-containing protein</fullName>
    </recommendedName>
</protein>
<dbReference type="InterPro" id="IPR001810">
    <property type="entry name" value="F-box_dom"/>
</dbReference>
<evidence type="ECO:0000313" key="2">
    <source>
        <dbReference type="EMBL" id="CAF1961040.1"/>
    </source>
</evidence>
<organism evidence="3 4">
    <name type="scientific">Rotaria magnacalcarata</name>
    <dbReference type="NCBI Taxonomy" id="392030"/>
    <lineage>
        <taxon>Eukaryota</taxon>
        <taxon>Metazoa</taxon>
        <taxon>Spiralia</taxon>
        <taxon>Gnathifera</taxon>
        <taxon>Rotifera</taxon>
        <taxon>Eurotatoria</taxon>
        <taxon>Bdelloidea</taxon>
        <taxon>Philodinida</taxon>
        <taxon>Philodinidae</taxon>
        <taxon>Rotaria</taxon>
    </lineage>
</organism>
<comment type="caution">
    <text evidence="3">The sequence shown here is derived from an EMBL/GenBank/DDBJ whole genome shotgun (WGS) entry which is preliminary data.</text>
</comment>
<proteinExistence type="predicted"/>
<dbReference type="Proteomes" id="UP000663824">
    <property type="component" value="Unassembled WGS sequence"/>
</dbReference>
<dbReference type="EMBL" id="CAJNRE010001889">
    <property type="protein sequence ID" value="CAF1961040.1"/>
    <property type="molecule type" value="Genomic_DNA"/>
</dbReference>
<reference evidence="3" key="1">
    <citation type="submission" date="2021-02" db="EMBL/GenBank/DDBJ databases">
        <authorList>
            <person name="Nowell W R."/>
        </authorList>
    </citation>
    <scope>NUCLEOTIDE SEQUENCE</scope>
</reference>
<evidence type="ECO:0000259" key="1">
    <source>
        <dbReference type="PROSITE" id="PS50181"/>
    </source>
</evidence>
<sequence length="200" mass="23141">MSNLNLPDLPVELIHRILDFLSSSFILGSFRSICSRLRTTVDTYDRFELDFGSLQNSDVQLFSRFVQLANVISLKFSTGYHGKSQCSQLFFSYFDTRQFTRLRSISFSKIRAAEIRRFFEQISSTNLVSLTMDVYDRDSDDVLAIICPVITRSMIRKLYINNLDYINPTVSWPIQSTLEQLTIQDCTLVNIVLFFAIHSN</sequence>
<dbReference type="AlphaFoldDB" id="A0A816P7P7"/>
<evidence type="ECO:0000313" key="3">
    <source>
        <dbReference type="EMBL" id="CAF2045586.1"/>
    </source>
</evidence>
<gene>
    <name evidence="2" type="ORF">MBJ925_LOCUS6364</name>
    <name evidence="3" type="ORF">XDN619_LOCUS7562</name>
</gene>
<accession>A0A816P7P7</accession>
<dbReference type="EMBL" id="CAJNRG010002265">
    <property type="protein sequence ID" value="CAF2045586.1"/>
    <property type="molecule type" value="Genomic_DNA"/>
</dbReference>